<organism evidence="2 3">
    <name type="scientific">Streptomyces nigrescens</name>
    <dbReference type="NCBI Taxonomy" id="1920"/>
    <lineage>
        <taxon>Bacteria</taxon>
        <taxon>Bacillati</taxon>
        <taxon>Actinomycetota</taxon>
        <taxon>Actinomycetes</taxon>
        <taxon>Kitasatosporales</taxon>
        <taxon>Streptomycetaceae</taxon>
        <taxon>Streptomyces</taxon>
    </lineage>
</organism>
<dbReference type="PANTHER" id="PTHR30296">
    <property type="entry name" value="UNCHARACTERIZED PROTEIN YKGE"/>
    <property type="match status" value="1"/>
</dbReference>
<dbReference type="RefSeq" id="WP_277410982.1">
    <property type="nucleotide sequence ID" value="NZ_CP114203.1"/>
</dbReference>
<feature type="domain" description="Cysteine-rich" evidence="1">
    <location>
        <begin position="134"/>
        <end position="218"/>
    </location>
</feature>
<feature type="domain" description="Cysteine-rich" evidence="1">
    <location>
        <begin position="3"/>
        <end position="84"/>
    </location>
</feature>
<name>A0ABY7IYL1_STRNI</name>
<reference evidence="2 3" key="1">
    <citation type="submission" date="2022-12" db="EMBL/GenBank/DDBJ databases">
        <authorList>
            <person name="Ruckert C."/>
            <person name="Busche T."/>
            <person name="Kalinowski J."/>
            <person name="Wittmann C."/>
        </authorList>
    </citation>
    <scope>NUCLEOTIDE SEQUENCE [LARGE SCALE GENOMIC DNA]</scope>
    <source>
        <strain evidence="2 3">DSM 40276</strain>
    </source>
</reference>
<sequence>MRIALFITCFNDTLYPQTGRAVVRLLERLGHTVEFPRAQTCCGQMHFNTGYRPEALSMVRRFAKVFAGYECVVTPSGSCAGMIREHHRTIAGQYGDAKLQAAVETVSPRVHELSELLVDVLGVTDVDAYFPHRVTYHPTCHSLRMLRVGDKPLRLLRAVKGIDLMELPEADGCCGFGGTFALKNPDVSTAMLADKVHCVQSTGAEVLTAGDNSCLMHISGSLNRLRTGIGSLHLAEILAATEGDAR</sequence>
<accession>A0ABY7IYL1</accession>
<evidence type="ECO:0000259" key="1">
    <source>
        <dbReference type="Pfam" id="PF02754"/>
    </source>
</evidence>
<dbReference type="EMBL" id="CP114203">
    <property type="protein sequence ID" value="WAU03775.1"/>
    <property type="molecule type" value="Genomic_DNA"/>
</dbReference>
<proteinExistence type="predicted"/>
<dbReference type="InterPro" id="IPR004017">
    <property type="entry name" value="Cys_rich_dom"/>
</dbReference>
<dbReference type="GeneID" id="301331145"/>
<dbReference type="Pfam" id="PF02754">
    <property type="entry name" value="CCG"/>
    <property type="match status" value="2"/>
</dbReference>
<dbReference type="Proteomes" id="UP001210169">
    <property type="component" value="Chromosome"/>
</dbReference>
<evidence type="ECO:0000313" key="2">
    <source>
        <dbReference type="EMBL" id="WAU03775.1"/>
    </source>
</evidence>
<gene>
    <name evidence="2" type="ORF">STRNI_001955</name>
</gene>
<keyword evidence="3" id="KW-1185">Reference proteome</keyword>
<protein>
    <submittedName>
        <fullName evidence="2">(Fe-S)-binding protein</fullName>
    </submittedName>
</protein>
<dbReference type="PANTHER" id="PTHR30296:SF0">
    <property type="entry name" value="LACTATE UTILIZATION PROTEIN A"/>
    <property type="match status" value="1"/>
</dbReference>
<evidence type="ECO:0000313" key="3">
    <source>
        <dbReference type="Proteomes" id="UP001210169"/>
    </source>
</evidence>